<dbReference type="AlphaFoldDB" id="B9L3E8"/>
<dbReference type="Proteomes" id="UP000000447">
    <property type="component" value="Plasmid unnamed"/>
</dbReference>
<evidence type="ECO:0000313" key="1">
    <source>
        <dbReference type="EMBL" id="ACM07166.1"/>
    </source>
</evidence>
<dbReference type="EMBL" id="CP001276">
    <property type="protein sequence ID" value="ACM07166.1"/>
    <property type="molecule type" value="Genomic_DNA"/>
</dbReference>
<keyword evidence="2" id="KW-1185">Reference proteome</keyword>
<dbReference type="HOGENOM" id="CLU_3174257_0_0_0"/>
<reference evidence="1 2" key="1">
    <citation type="journal article" date="2009" name="PLoS ONE">
        <title>Complete genome sequence of the aerobic CO-oxidizing thermophile Thermomicrobium roseum.</title>
        <authorList>
            <person name="Wu D."/>
            <person name="Raymond J."/>
            <person name="Wu M."/>
            <person name="Chatterji S."/>
            <person name="Ren Q."/>
            <person name="Graham J.E."/>
            <person name="Bryant D.A."/>
            <person name="Robb F."/>
            <person name="Colman A."/>
            <person name="Tallon L.J."/>
            <person name="Badger J.H."/>
            <person name="Madupu R."/>
            <person name="Ward N.L."/>
            <person name="Eisen J.A."/>
        </authorList>
    </citation>
    <scope>NUCLEOTIDE SEQUENCE [LARGE SCALE GENOMIC DNA]</scope>
    <source>
        <strain evidence="2">ATCC 27502 / DSM 5159 / P-2</strain>
        <plasmid evidence="1">unnamed</plasmid>
    </source>
</reference>
<evidence type="ECO:0000313" key="2">
    <source>
        <dbReference type="Proteomes" id="UP000000447"/>
    </source>
</evidence>
<geneLocation type="plasmid" evidence="2">
    <name>Tros</name>
</geneLocation>
<organism evidence="1 2">
    <name type="scientific">Thermomicrobium roseum (strain ATCC 27502 / DSM 5159 / P-2)</name>
    <dbReference type="NCBI Taxonomy" id="309801"/>
    <lineage>
        <taxon>Bacteria</taxon>
        <taxon>Pseudomonadati</taxon>
        <taxon>Thermomicrobiota</taxon>
        <taxon>Thermomicrobia</taxon>
        <taxon>Thermomicrobiales</taxon>
        <taxon>Thermomicrobiaceae</taxon>
        <taxon>Thermomicrobium</taxon>
    </lineage>
</organism>
<protein>
    <submittedName>
        <fullName evidence="1">Uncharacterized protein</fullName>
    </submittedName>
</protein>
<sequence>MGSAPSSSWSSRAAFAALLTRAQLDSYRLDRIPLVTRRESTTTRASR</sequence>
<dbReference type="KEGG" id="tro:trd_A0312"/>
<proteinExistence type="predicted"/>
<gene>
    <name evidence="1" type="ordered locus">trd_A0312</name>
</gene>
<accession>B9L3E8</accession>
<name>B9L3E8_THERP</name>
<keyword evidence="1" id="KW-0614">Plasmid</keyword>